<keyword evidence="1" id="KW-0862">Zinc</keyword>
<evidence type="ECO:0000256" key="1">
    <source>
        <dbReference type="PROSITE-ProRule" id="PRU00024"/>
    </source>
</evidence>
<evidence type="ECO:0000256" key="3">
    <source>
        <dbReference type="SAM" id="MobiDB-lite"/>
    </source>
</evidence>
<keyword evidence="1" id="KW-0863">Zinc-finger</keyword>
<organism evidence="5 6">
    <name type="scientific">Euplotes crassus</name>
    <dbReference type="NCBI Taxonomy" id="5936"/>
    <lineage>
        <taxon>Eukaryota</taxon>
        <taxon>Sar</taxon>
        <taxon>Alveolata</taxon>
        <taxon>Ciliophora</taxon>
        <taxon>Intramacronucleata</taxon>
        <taxon>Spirotrichea</taxon>
        <taxon>Hypotrichia</taxon>
        <taxon>Euplotida</taxon>
        <taxon>Euplotidae</taxon>
        <taxon>Moneuplotes</taxon>
    </lineage>
</organism>
<keyword evidence="2" id="KW-0175">Coiled coil</keyword>
<reference evidence="5" key="1">
    <citation type="submission" date="2023-07" db="EMBL/GenBank/DDBJ databases">
        <authorList>
            <consortium name="AG Swart"/>
            <person name="Singh M."/>
            <person name="Singh A."/>
            <person name="Seah K."/>
            <person name="Emmerich C."/>
        </authorList>
    </citation>
    <scope>NUCLEOTIDE SEQUENCE</scope>
    <source>
        <strain evidence="5">DP1</strain>
    </source>
</reference>
<dbReference type="SMART" id="SM00336">
    <property type="entry name" value="BBOX"/>
    <property type="match status" value="1"/>
</dbReference>
<name>A0AAD1XRC4_EUPCR</name>
<dbReference type="InterPro" id="IPR000315">
    <property type="entry name" value="Znf_B-box"/>
</dbReference>
<dbReference type="PANTHER" id="PTHR24103">
    <property type="entry name" value="E3 UBIQUITIN-PROTEIN LIGASE TRIM"/>
    <property type="match status" value="1"/>
</dbReference>
<evidence type="ECO:0000259" key="4">
    <source>
        <dbReference type="PROSITE" id="PS50119"/>
    </source>
</evidence>
<dbReference type="GO" id="GO:0008270">
    <property type="term" value="F:zinc ion binding"/>
    <property type="evidence" value="ECO:0007669"/>
    <property type="project" value="UniProtKB-KW"/>
</dbReference>
<dbReference type="PROSITE" id="PS50119">
    <property type="entry name" value="ZF_BBOX"/>
    <property type="match status" value="1"/>
</dbReference>
<feature type="compositionally biased region" description="Basic and acidic residues" evidence="3">
    <location>
        <begin position="366"/>
        <end position="375"/>
    </location>
</feature>
<proteinExistence type="predicted"/>
<dbReference type="EMBL" id="CAMPGE010019098">
    <property type="protein sequence ID" value="CAI2377457.1"/>
    <property type="molecule type" value="Genomic_DNA"/>
</dbReference>
<feature type="domain" description="B box-type" evidence="4">
    <location>
        <begin position="69"/>
        <end position="110"/>
    </location>
</feature>
<dbReference type="Proteomes" id="UP001295684">
    <property type="component" value="Unassembled WGS sequence"/>
</dbReference>
<comment type="caution">
    <text evidence="5">The sequence shown here is derived from an EMBL/GenBank/DDBJ whole genome shotgun (WGS) entry which is preliminary data.</text>
</comment>
<keyword evidence="1" id="KW-0479">Metal-binding</keyword>
<evidence type="ECO:0000313" key="6">
    <source>
        <dbReference type="Proteomes" id="UP001295684"/>
    </source>
</evidence>
<dbReference type="Gene3D" id="3.30.160.60">
    <property type="entry name" value="Classic Zinc Finger"/>
    <property type="match status" value="1"/>
</dbReference>
<feature type="region of interest" description="Disordered" evidence="3">
    <location>
        <begin position="347"/>
        <end position="375"/>
    </location>
</feature>
<feature type="coiled-coil region" evidence="2">
    <location>
        <begin position="168"/>
        <end position="199"/>
    </location>
</feature>
<evidence type="ECO:0000313" key="5">
    <source>
        <dbReference type="EMBL" id="CAI2377457.1"/>
    </source>
</evidence>
<keyword evidence="6" id="KW-1185">Reference proteome</keyword>
<dbReference type="AlphaFoldDB" id="A0AAD1XRC4"/>
<sequence>MNIQRKNKASSSSKKACEVAFFSVKTQRVIGDLGQNKDCKDKKVTSKFVGRKASYEVGRTLELKNLAKNAQETCPKHNKKIEAFCQEHNSLLCISCILNEDHKTHSLLNIKKAYSQLMIECAQNIQKVKSKVAPIQDAKTVINMSIEQLLREKEFLAQDLSKSFGKIIDHIKEKKKKALENLTQEYEQYNKEYIDKINQLESSLSSVKIIKSIDQSLKAYSEIDFIKWFTSKHNPVQKLVQTSKNVDMTIPTFQLTFDKQKEISELVNLFNLPESDKKKPYPNNCSNGIKIGRNYRTSNPPRNLNKCYSVAAFYENKSGMNPQLSTFDRTQNQGSLKASPLKNLVKPQKSISKESKTTDSTFKVHKNSEQRTHREKSNILSFLKKNNKMKKSKLKCAARTKIDLKSLNSNKTSTNTSYLNNSMISQTSPYKKERCETTYDNYVTETKRVDDTLDKNLSYDLKSRSQSKLNGKAQPVSDSPEKVINRAINMNEIKKSNQELIRKSLQNFESSFRDILGDKHPPTQMTERSENIRKSPENLKTGAFIGKRFSASCIDYQTKRNQKKMQKTQNLFQYRSQKASRERCDNTENGFKADRGLKEVNSNERNIQINATNGYKVKIPLKCDSYMKGVVSIRKSMQTSNSFLCQHKKLNTSNRKTWKNNE</sequence>
<gene>
    <name evidence="5" type="ORF">ECRASSUSDP1_LOCUS18843</name>
</gene>
<protein>
    <recommendedName>
        <fullName evidence="4">B box-type domain-containing protein</fullName>
    </recommendedName>
</protein>
<dbReference type="SUPFAM" id="SSF57845">
    <property type="entry name" value="B-box zinc-binding domain"/>
    <property type="match status" value="1"/>
</dbReference>
<evidence type="ECO:0000256" key="2">
    <source>
        <dbReference type="SAM" id="Coils"/>
    </source>
</evidence>
<dbReference type="InterPro" id="IPR050143">
    <property type="entry name" value="TRIM/RBCC"/>
</dbReference>
<dbReference type="Pfam" id="PF00643">
    <property type="entry name" value="zf-B_box"/>
    <property type="match status" value="1"/>
</dbReference>
<accession>A0AAD1XRC4</accession>